<accession>A0A6S6VIK9</accession>
<dbReference type="GO" id="GO:0004439">
    <property type="term" value="F:phosphatidylinositol-4,5-bisphosphate 5-phosphatase activity"/>
    <property type="evidence" value="ECO:0007669"/>
    <property type="project" value="TreeGrafter"/>
</dbReference>
<proteinExistence type="predicted"/>
<dbReference type="Pfam" id="PF22669">
    <property type="entry name" value="Exo_endo_phos2"/>
    <property type="match status" value="2"/>
</dbReference>
<dbReference type="SUPFAM" id="SSF56219">
    <property type="entry name" value="DNase I-like"/>
    <property type="match status" value="1"/>
</dbReference>
<dbReference type="SUPFAM" id="SSF53474">
    <property type="entry name" value="alpha/beta-Hydrolases"/>
    <property type="match status" value="1"/>
</dbReference>
<dbReference type="InterPro" id="IPR019363">
    <property type="entry name" value="LDAH"/>
</dbReference>
<dbReference type="Gene3D" id="3.40.50.1820">
    <property type="entry name" value="alpha/beta hydrolase"/>
    <property type="match status" value="1"/>
</dbReference>
<protein>
    <submittedName>
        <fullName evidence="4">Phosphatase family protein</fullName>
    </submittedName>
</protein>
<dbReference type="InterPro" id="IPR013783">
    <property type="entry name" value="Ig-like_fold"/>
</dbReference>
<keyword evidence="2" id="KW-1133">Transmembrane helix</keyword>
<dbReference type="PANTHER" id="PTHR11200:SF300">
    <property type="entry name" value="TYPE II INOSITOL 1,4,5-TRISPHOSPHATE 5-PHOSPHATASE"/>
    <property type="match status" value="1"/>
</dbReference>
<dbReference type="GO" id="GO:0019915">
    <property type="term" value="P:lipid storage"/>
    <property type="evidence" value="ECO:0007669"/>
    <property type="project" value="InterPro"/>
</dbReference>
<dbReference type="InterPro" id="IPR036691">
    <property type="entry name" value="Endo/exonu/phosph_ase_sf"/>
</dbReference>
<feature type="compositionally biased region" description="Acidic residues" evidence="1">
    <location>
        <begin position="438"/>
        <end position="453"/>
    </location>
</feature>
<evidence type="ECO:0000256" key="2">
    <source>
        <dbReference type="SAM" id="Phobius"/>
    </source>
</evidence>
<dbReference type="InterPro" id="IPR029058">
    <property type="entry name" value="AB_hydrolase_fold"/>
</dbReference>
<dbReference type="InterPro" id="IPR008936">
    <property type="entry name" value="Rho_GTPase_activation_prot"/>
</dbReference>
<dbReference type="EMBL" id="HG992978">
    <property type="protein sequence ID" value="CAE7008280.1"/>
    <property type="molecule type" value="Genomic_DNA"/>
</dbReference>
<feature type="region of interest" description="Disordered" evidence="1">
    <location>
        <begin position="438"/>
        <end position="457"/>
    </location>
</feature>
<evidence type="ECO:0000256" key="1">
    <source>
        <dbReference type="SAM" id="MobiDB-lite"/>
    </source>
</evidence>
<feature type="region of interest" description="Disordered" evidence="1">
    <location>
        <begin position="877"/>
        <end position="896"/>
    </location>
</feature>
<dbReference type="GO" id="GO:0046856">
    <property type="term" value="P:phosphatidylinositol dephosphorylation"/>
    <property type="evidence" value="ECO:0007669"/>
    <property type="project" value="InterPro"/>
</dbReference>
<dbReference type="Pfam" id="PF10230">
    <property type="entry name" value="LIDHydrolase"/>
    <property type="match status" value="1"/>
</dbReference>
<dbReference type="SMART" id="SM00128">
    <property type="entry name" value="IPPc"/>
    <property type="match status" value="1"/>
</dbReference>
<dbReference type="GO" id="GO:0005811">
    <property type="term" value="C:lipid droplet"/>
    <property type="evidence" value="ECO:0007669"/>
    <property type="project" value="InterPro"/>
</dbReference>
<feature type="transmembrane region" description="Helical" evidence="2">
    <location>
        <begin position="1137"/>
        <end position="1162"/>
    </location>
</feature>
<name>A0A6S6VIK9_9PLEO</name>
<feature type="region of interest" description="Disordered" evidence="1">
    <location>
        <begin position="936"/>
        <end position="968"/>
    </location>
</feature>
<feature type="compositionally biased region" description="Basic and acidic residues" evidence="1">
    <location>
        <begin position="936"/>
        <end position="948"/>
    </location>
</feature>
<feature type="domain" description="Inositol polyphosphate-related phosphatase" evidence="3">
    <location>
        <begin position="55"/>
        <end position="421"/>
    </location>
</feature>
<sequence length="1311" mass="147681">MAPDASSVRSTERLDATIPGAFLDARNPSVASITTQQTSLAQALYDRRAEYTRPRQVRIKVGSWNTGAQKGTEQDLAKWFVQPKPVEDSGPLPARQDMDIYVLGLQEIVDITSPAEALRPYTDPSTANKWKASVEAALPTRYRLVAEQQLIGLYLVIYASPDVLPQIKNVSTTSVGTGLMGYMGNKGAVTTRIVLGETTRLVFINSHLAAGADKASLERRNWDAAQIESRTRFDPIVDVLGSSQSTGEGLGDEDFAFWFGDLNYRLHGMPGDDVRRLLTVHTKDMDPQDDNRPSTSASSVDDSSHAPDDTTDSVPIPPELDPASLQTTISSLLPHDELHQMMKSGKAFHDGWEEAPIRFLPSYKYDIGKVGVFDSSEKRRCPSWCDRIIYRTRTAKEQYETRVRDREAARQHDEEMKLKGMDMPGDYDVMYEYDPDTDGETYDDYDDAEDPEPEPIRTKDNLSAEILLEYYTTHMRVLSSDHKPLDAVFRLQYDAVVPELKTAIHSEIVREIDRHENEGRPSIAVAVERATGSSFPDDQNKTDSAFEGVDFGHVKFAKSSRRNLTIANTGRVPATFGFADRPVDKDQSAGPFPPWLSVMFDKEPDKLDKPRPDDIYEYYTLAPADVLNIELKLKVESLTFVRDLNEGDAVLDEILVLRVENGRDHFLPIRAHWLPSALARSIDKLIKVPEGGIRKMQHQIPARGEVKWSVPREIFRLTEAIEDLTERTLAEWDMIKDEDERAPWQDNARWPFVKDQIDQEEREHELAEIYDALDCDSPFSDAFYPETRSKERVEMLAGVLVTFLASLTDGVVTSTLFEKLQEAIVRRERPNPPSAFEDDDEKMAILEVLASAPNHNATFLLVLSFLQNIANQIVEASKPTPDSKRASVEMPSSPQAKVKTKSLSKVPEVAIRQLIVKNYAVVFADCLLRWENGGREREKANRKERMSKENPMSSLPVSQIHLRTPPEPGKKSAARTYIIYFITGNPGLVEYYRTFLTHLYGLLSHDTASDRDVEFQVYSRSLSGFEMSSAEIKTMKWRKQPPYGLQDQIRHCEDELTDLVEEVKEQGAKDVRVILVGHSVGAYISLEVIRRLRAHGMAGEDFETRIVGAVGLFPTVVDIARSESGMKAAPFLKNSNFSVFAALFVSFITMFLPVSFLATLVAKFMDFPPDAAHTTASFIKSPHGIQQTLHMARDEMFQIDTDIWDEEIWGTSAAEPATTHPHPRPLLRFLFARKDHWVADSTRDALMNNRGRFGTGGVEEIEGVGENWKPIMEIDEREGWPHGFCIKHSVPVAEKVANWVRGIVAQDSTRK</sequence>
<evidence type="ECO:0000313" key="4">
    <source>
        <dbReference type="EMBL" id="CAE7008280.1"/>
    </source>
</evidence>
<dbReference type="InterPro" id="IPR046985">
    <property type="entry name" value="IP5"/>
</dbReference>
<feature type="compositionally biased region" description="Basic and acidic residues" evidence="1">
    <location>
        <begin position="283"/>
        <end position="292"/>
    </location>
</feature>
<dbReference type="Pfam" id="PF21310">
    <property type="entry name" value="OCRL-like_ASH"/>
    <property type="match status" value="2"/>
</dbReference>
<organism evidence="4 5">
    <name type="scientific">Pyrenophora teres f. teres</name>
    <dbReference type="NCBI Taxonomy" id="97479"/>
    <lineage>
        <taxon>Eukaryota</taxon>
        <taxon>Fungi</taxon>
        <taxon>Dikarya</taxon>
        <taxon>Ascomycota</taxon>
        <taxon>Pezizomycotina</taxon>
        <taxon>Dothideomycetes</taxon>
        <taxon>Pleosporomycetidae</taxon>
        <taxon>Pleosporales</taxon>
        <taxon>Pleosporineae</taxon>
        <taxon>Pleosporaceae</taxon>
        <taxon>Pyrenophora</taxon>
    </lineage>
</organism>
<gene>
    <name evidence="4" type="ORF">PTTW11_01671</name>
</gene>
<dbReference type="GO" id="GO:0016298">
    <property type="term" value="F:lipase activity"/>
    <property type="evidence" value="ECO:0007669"/>
    <property type="project" value="InterPro"/>
</dbReference>
<keyword evidence="2" id="KW-0812">Transmembrane</keyword>
<dbReference type="Gene3D" id="1.10.555.10">
    <property type="entry name" value="Rho GTPase activation protein"/>
    <property type="match status" value="1"/>
</dbReference>
<dbReference type="Gene3D" id="3.60.10.10">
    <property type="entry name" value="Endonuclease/exonuclease/phosphatase"/>
    <property type="match status" value="1"/>
</dbReference>
<dbReference type="PANTHER" id="PTHR11200">
    <property type="entry name" value="INOSITOL 5-PHOSPHATASE"/>
    <property type="match status" value="1"/>
</dbReference>
<dbReference type="Gene3D" id="2.60.40.10">
    <property type="entry name" value="Immunoglobulins"/>
    <property type="match status" value="1"/>
</dbReference>
<keyword evidence="2" id="KW-0472">Membrane</keyword>
<evidence type="ECO:0000313" key="5">
    <source>
        <dbReference type="Proteomes" id="UP000472372"/>
    </source>
</evidence>
<reference evidence="4" key="1">
    <citation type="submission" date="2021-02" db="EMBL/GenBank/DDBJ databases">
        <authorList>
            <person name="Syme A R."/>
            <person name="Syme A R."/>
            <person name="Moolhuijzen P."/>
        </authorList>
    </citation>
    <scope>NUCLEOTIDE SEQUENCE</scope>
    <source>
        <strain evidence="4">W1-1</strain>
    </source>
</reference>
<dbReference type="Proteomes" id="UP000472372">
    <property type="component" value="Chromosome 2"/>
</dbReference>
<dbReference type="InterPro" id="IPR000300">
    <property type="entry name" value="IPPc"/>
</dbReference>
<dbReference type="InterPro" id="IPR048869">
    <property type="entry name" value="OCRL-1_2_ASH"/>
</dbReference>
<feature type="region of interest" description="Disordered" evidence="1">
    <location>
        <begin position="283"/>
        <end position="323"/>
    </location>
</feature>
<evidence type="ECO:0000259" key="3">
    <source>
        <dbReference type="SMART" id="SM00128"/>
    </source>
</evidence>